<dbReference type="PANTHER" id="PTHR23113:SF368">
    <property type="entry name" value="CELL DIVISION CONTROL PROTEIN 25"/>
    <property type="match status" value="1"/>
</dbReference>
<evidence type="ECO:0000259" key="8">
    <source>
        <dbReference type="PROSITE" id="PS50020"/>
    </source>
</evidence>
<evidence type="ECO:0000256" key="3">
    <source>
        <dbReference type="PROSITE-ProRule" id="PRU00168"/>
    </source>
</evidence>
<dbReference type="PROSITE" id="PS50002">
    <property type="entry name" value="SH3"/>
    <property type="match status" value="1"/>
</dbReference>
<evidence type="ECO:0000256" key="2">
    <source>
        <dbReference type="ARBA" id="ARBA00022658"/>
    </source>
</evidence>
<feature type="compositionally biased region" description="Polar residues" evidence="5">
    <location>
        <begin position="129"/>
        <end position="151"/>
    </location>
</feature>
<gene>
    <name evidence="10" type="ORF">CPB83DRAFT_879671</name>
</gene>
<protein>
    <submittedName>
        <fullName evidence="10">Ras guanine nucleotide exchange factor domain-containing protein</fullName>
    </submittedName>
</protein>
<dbReference type="InterPro" id="IPR036964">
    <property type="entry name" value="RASGEF_cat_dom_sf"/>
</dbReference>
<dbReference type="Pfam" id="PF00618">
    <property type="entry name" value="RasGEF_N"/>
    <property type="match status" value="1"/>
</dbReference>
<dbReference type="PROSITE" id="PS50020">
    <property type="entry name" value="WW_DOMAIN_2"/>
    <property type="match status" value="1"/>
</dbReference>
<dbReference type="Pfam" id="PF00617">
    <property type="entry name" value="RasGEF"/>
    <property type="match status" value="1"/>
</dbReference>
<dbReference type="InterPro" id="IPR023578">
    <property type="entry name" value="Ras_GEF_dom_sf"/>
</dbReference>
<evidence type="ECO:0000256" key="1">
    <source>
        <dbReference type="ARBA" id="ARBA00022443"/>
    </source>
</evidence>
<dbReference type="CDD" id="cd06224">
    <property type="entry name" value="REM"/>
    <property type="match status" value="1"/>
</dbReference>
<dbReference type="Pfam" id="PF00018">
    <property type="entry name" value="SH3_1"/>
    <property type="match status" value="1"/>
</dbReference>
<dbReference type="InterPro" id="IPR001202">
    <property type="entry name" value="WW_dom"/>
</dbReference>
<organism evidence="10 11">
    <name type="scientific">Crepidotus variabilis</name>
    <dbReference type="NCBI Taxonomy" id="179855"/>
    <lineage>
        <taxon>Eukaryota</taxon>
        <taxon>Fungi</taxon>
        <taxon>Dikarya</taxon>
        <taxon>Basidiomycota</taxon>
        <taxon>Agaricomycotina</taxon>
        <taxon>Agaricomycetes</taxon>
        <taxon>Agaricomycetidae</taxon>
        <taxon>Agaricales</taxon>
        <taxon>Agaricineae</taxon>
        <taxon>Crepidotaceae</taxon>
        <taxon>Crepidotus</taxon>
    </lineage>
</organism>
<dbReference type="CDD" id="cd11883">
    <property type="entry name" value="SH3_Sdc25"/>
    <property type="match status" value="1"/>
</dbReference>
<feature type="domain" description="WW" evidence="8">
    <location>
        <begin position="270"/>
        <end position="304"/>
    </location>
</feature>
<feature type="domain" description="SH3" evidence="6">
    <location>
        <begin position="55"/>
        <end position="114"/>
    </location>
</feature>
<sequence length="1335" mass="147668">MAAIATQLYSHPISHSYTATSSSLTASSSHIQQSHSQEEEEDEIQDDPQLSDEQFIPIFCRALYDYDAQDPSALSFRRDDIIEILTRQASGWWDGLLGEERGWFPSNYVTLISEEEAEAAFAQADGESQLAQSTTASTVTGANPQQQSDTVDLSHALSRGSQSDNEEWLENEMTAYSTVNQAATRGATSNAGQSSDFWMPEVTPDGQIYYVNTQTGQRSRYLPQEAEDDVSDGDLAGLASQSVSRSGTSAFGYTEPAEASSESENDARRDPSSGRWVKKLAEDGVRYYYLNTLDGRVQWTVPETGYKDATTSGRSNASSSRGDTSRLSVYSDDSDVQTFDHLPTRSRKNTDDSRVAPPSVRPAPTNQEAVMELTSSERIAKSLQQALEPPAPDAIGQLSNIARNAIKAVVDNIHSGGVVRQPEDDRKMDELVYAAVMAVRNLLYIAGAPSAAGSVPESSRDARNSSQASLKPAQRKVTATLSRLVLSARAMQYDSGSSLGDTLSRIETDADELERAVLSFVTEAQRNERQQLSKDFPKRLRGVFTTSNIGLGLVGGGRAGSWKGFGYVAPDTDFEMPSKVLGTEVISEIFIALSHLQECFGTLGKALRVQTDNSVHQVRIRVQELVSQISSFLSLIADVHVARHVDIDGIRQGEDAGVNDHYSHSVESARKLVRQLEAIVQSVYDDSSALLLTSQGLHESDIGLHRGEQEAQYDLLDRVAASLGANLALVKQSFDGLLSVGHEQADVAQGDYNGSIDWRMSRISAINDHFNGLHNSIRPAPDAYGSDNEDVVDIDFAFNRPGLRKQKSSADASFDSYQTLANTEPALPPARTSEASADVTLVAHSPPDGREYDDTAQSIFEEEVPPKPTRAPASSNKLHKLLGDEYADKVAADLQPWFLRPNYSPSDIVIEPDGAVRGGTITALVERLTAHEQADPYFQKAFLMTYKSFTSLDELFTLLIERFHIQAPENLEPAEREQWGKLKQHVIQMRVLNTLKSMIIDEGVLEKEDLYILDRMKEFITSDEVSKLAAAKQLMILIERASLTLHQQRGQGEVKMLVTTQTTAPPPVIMPKSGKKLKLLDIDPLELARQLTILESGLYQKIKPTECLNRSREGRAEVADNISNSIQTSNRIADWVADSILSKEDSRRRAQVIKHLIVIADRCRNLNNFSSMAAITSGLNTPPIRRLKRSWEQVNQRFMAQFEACNNVIDSNKNFTKYKQVLAHAAPPCVPFIGPFLTNLEFIQVGNKDTLPGGLVNFKKRQKINDVINDIQRWQSQAYNLQSAPLIQNYLSDSLNQFNDTKASSDHFWALSLDREPREREDEKMARLLQESGFL</sequence>
<proteinExistence type="predicted"/>
<dbReference type="GO" id="GO:0005886">
    <property type="term" value="C:plasma membrane"/>
    <property type="evidence" value="ECO:0007669"/>
    <property type="project" value="TreeGrafter"/>
</dbReference>
<reference evidence="10" key="1">
    <citation type="submission" date="2020-11" db="EMBL/GenBank/DDBJ databases">
        <authorList>
            <consortium name="DOE Joint Genome Institute"/>
            <person name="Ahrendt S."/>
            <person name="Riley R."/>
            <person name="Andreopoulos W."/>
            <person name="Labutti K."/>
            <person name="Pangilinan J."/>
            <person name="Ruiz-Duenas F.J."/>
            <person name="Barrasa J.M."/>
            <person name="Sanchez-Garcia M."/>
            <person name="Camarero S."/>
            <person name="Miyauchi S."/>
            <person name="Serrano A."/>
            <person name="Linde D."/>
            <person name="Babiker R."/>
            <person name="Drula E."/>
            <person name="Ayuso-Fernandez I."/>
            <person name="Pacheco R."/>
            <person name="Padilla G."/>
            <person name="Ferreira P."/>
            <person name="Barriuso J."/>
            <person name="Kellner H."/>
            <person name="Castanera R."/>
            <person name="Alfaro M."/>
            <person name="Ramirez L."/>
            <person name="Pisabarro A.G."/>
            <person name="Kuo A."/>
            <person name="Tritt A."/>
            <person name="Lipzen A."/>
            <person name="He G."/>
            <person name="Yan M."/>
            <person name="Ng V."/>
            <person name="Cullen D."/>
            <person name="Martin F."/>
            <person name="Rosso M.-N."/>
            <person name="Henrissat B."/>
            <person name="Hibbett D."/>
            <person name="Martinez A.T."/>
            <person name="Grigoriev I.V."/>
        </authorList>
    </citation>
    <scope>NUCLEOTIDE SEQUENCE</scope>
    <source>
        <strain evidence="10">CBS 506.95</strain>
    </source>
</reference>
<dbReference type="InterPro" id="IPR008937">
    <property type="entry name" value="Ras-like_GEF"/>
</dbReference>
<feature type="compositionally biased region" description="Acidic residues" evidence="5">
    <location>
        <begin position="38"/>
        <end position="49"/>
    </location>
</feature>
<keyword evidence="2 3" id="KW-0344">Guanine-nucleotide releasing factor</keyword>
<dbReference type="PANTHER" id="PTHR23113">
    <property type="entry name" value="GUANINE NUCLEOTIDE EXCHANGE FACTOR"/>
    <property type="match status" value="1"/>
</dbReference>
<feature type="domain" description="N-terminal Ras-GEF" evidence="9">
    <location>
        <begin position="912"/>
        <end position="1042"/>
    </location>
</feature>
<keyword evidence="1 4" id="KW-0728">SH3 domain</keyword>
<evidence type="ECO:0000313" key="10">
    <source>
        <dbReference type="EMBL" id="KAF9534536.1"/>
    </source>
</evidence>
<feature type="region of interest" description="Disordered" evidence="5">
    <location>
        <begin position="126"/>
        <end position="166"/>
    </location>
</feature>
<dbReference type="PROSITE" id="PS50212">
    <property type="entry name" value="RASGEF_NTER"/>
    <property type="match status" value="1"/>
</dbReference>
<dbReference type="InterPro" id="IPR019804">
    <property type="entry name" value="Ras_G-nucl-exch_fac_CS"/>
</dbReference>
<dbReference type="Gene3D" id="1.20.870.10">
    <property type="entry name" value="Son of sevenless (SoS) protein Chain: S domain 1"/>
    <property type="match status" value="1"/>
</dbReference>
<feature type="compositionally biased region" description="Polar residues" evidence="5">
    <location>
        <begin position="309"/>
        <end position="328"/>
    </location>
</feature>
<keyword evidence="11" id="KW-1185">Reference proteome</keyword>
<comment type="caution">
    <text evidence="10">The sequence shown here is derived from an EMBL/GenBank/DDBJ whole genome shotgun (WGS) entry which is preliminary data.</text>
</comment>
<dbReference type="InterPro" id="IPR000651">
    <property type="entry name" value="Ras-like_Gua-exchang_fac_N"/>
</dbReference>
<feature type="domain" description="Ras-GEF" evidence="7">
    <location>
        <begin position="1083"/>
        <end position="1318"/>
    </location>
</feature>
<dbReference type="GO" id="GO:0005085">
    <property type="term" value="F:guanyl-nucleotide exchange factor activity"/>
    <property type="evidence" value="ECO:0007669"/>
    <property type="project" value="UniProtKB-KW"/>
</dbReference>
<feature type="compositionally biased region" description="Polar residues" evidence="5">
    <location>
        <begin position="241"/>
        <end position="251"/>
    </location>
</feature>
<dbReference type="InterPro" id="IPR036028">
    <property type="entry name" value="SH3-like_dom_sf"/>
</dbReference>
<accession>A0A9P6ER28</accession>
<feature type="region of interest" description="Disordered" evidence="5">
    <location>
        <begin position="20"/>
        <end position="49"/>
    </location>
</feature>
<dbReference type="Gene3D" id="1.10.840.10">
    <property type="entry name" value="Ras guanine-nucleotide exchange factors catalytic domain"/>
    <property type="match status" value="1"/>
</dbReference>
<dbReference type="PRINTS" id="PR00452">
    <property type="entry name" value="SH3DOMAIN"/>
</dbReference>
<name>A0A9P6ER28_9AGAR</name>
<dbReference type="InterPro" id="IPR056685">
    <property type="entry name" value="DUF7783"/>
</dbReference>
<dbReference type="InterPro" id="IPR001452">
    <property type="entry name" value="SH3_domain"/>
</dbReference>
<feature type="region of interest" description="Disordered" evidence="5">
    <location>
        <begin position="241"/>
        <end position="274"/>
    </location>
</feature>
<dbReference type="SMART" id="SM00229">
    <property type="entry name" value="RasGEFN"/>
    <property type="match status" value="1"/>
</dbReference>
<dbReference type="InterPro" id="IPR001895">
    <property type="entry name" value="RASGEF_cat_dom"/>
</dbReference>
<dbReference type="SMART" id="SM00147">
    <property type="entry name" value="RasGEF"/>
    <property type="match status" value="1"/>
</dbReference>
<evidence type="ECO:0000259" key="7">
    <source>
        <dbReference type="PROSITE" id="PS50009"/>
    </source>
</evidence>
<dbReference type="Gene3D" id="2.30.30.40">
    <property type="entry name" value="SH3 Domains"/>
    <property type="match status" value="1"/>
</dbReference>
<dbReference type="Proteomes" id="UP000807306">
    <property type="component" value="Unassembled WGS sequence"/>
</dbReference>
<evidence type="ECO:0000259" key="6">
    <source>
        <dbReference type="PROSITE" id="PS50002"/>
    </source>
</evidence>
<dbReference type="Pfam" id="PF25006">
    <property type="entry name" value="DUF7783"/>
    <property type="match status" value="1"/>
</dbReference>
<evidence type="ECO:0000256" key="5">
    <source>
        <dbReference type="SAM" id="MobiDB-lite"/>
    </source>
</evidence>
<dbReference type="SUPFAM" id="SSF50044">
    <property type="entry name" value="SH3-domain"/>
    <property type="match status" value="1"/>
</dbReference>
<evidence type="ECO:0000313" key="11">
    <source>
        <dbReference type="Proteomes" id="UP000807306"/>
    </source>
</evidence>
<dbReference type="PROSITE" id="PS00720">
    <property type="entry name" value="RASGEF"/>
    <property type="match status" value="1"/>
</dbReference>
<dbReference type="OrthoDB" id="546434at2759"/>
<dbReference type="SUPFAM" id="SSF48366">
    <property type="entry name" value="Ras GEF"/>
    <property type="match status" value="1"/>
</dbReference>
<dbReference type="CDD" id="cd00155">
    <property type="entry name" value="RasGEF"/>
    <property type="match status" value="1"/>
</dbReference>
<dbReference type="EMBL" id="MU157826">
    <property type="protein sequence ID" value="KAF9534536.1"/>
    <property type="molecule type" value="Genomic_DNA"/>
</dbReference>
<feature type="compositionally biased region" description="Low complexity" evidence="5">
    <location>
        <begin position="20"/>
        <end position="35"/>
    </location>
</feature>
<dbReference type="PROSITE" id="PS50009">
    <property type="entry name" value="RASGEF_CAT"/>
    <property type="match status" value="1"/>
</dbReference>
<feature type="region of interest" description="Disordered" evidence="5">
    <location>
        <begin position="306"/>
        <end position="365"/>
    </location>
</feature>
<feature type="region of interest" description="Disordered" evidence="5">
    <location>
        <begin position="451"/>
        <end position="474"/>
    </location>
</feature>
<evidence type="ECO:0000259" key="9">
    <source>
        <dbReference type="PROSITE" id="PS50212"/>
    </source>
</evidence>
<dbReference type="FunFam" id="2.30.30.40:FF:000072">
    <property type="entry name" value="Unconventional Myosin IB"/>
    <property type="match status" value="1"/>
</dbReference>
<evidence type="ECO:0000256" key="4">
    <source>
        <dbReference type="PROSITE-ProRule" id="PRU00192"/>
    </source>
</evidence>
<dbReference type="SMART" id="SM00326">
    <property type="entry name" value="SH3"/>
    <property type="match status" value="1"/>
</dbReference>
<dbReference type="GO" id="GO:0007265">
    <property type="term" value="P:Ras protein signal transduction"/>
    <property type="evidence" value="ECO:0007669"/>
    <property type="project" value="TreeGrafter"/>
</dbReference>